<name>A0ABM3YX95_PANGU</name>
<dbReference type="RefSeq" id="XP_060540734.1">
    <property type="nucleotide sequence ID" value="XM_060684751.1"/>
</dbReference>
<dbReference type="Proteomes" id="UP001652622">
    <property type="component" value="Unplaced"/>
</dbReference>
<feature type="transmembrane region" description="Helical" evidence="1">
    <location>
        <begin position="50"/>
        <end position="70"/>
    </location>
</feature>
<keyword evidence="1" id="KW-0812">Transmembrane</keyword>
<dbReference type="InterPro" id="IPR029058">
    <property type="entry name" value="AB_hydrolase_fold"/>
</dbReference>
<keyword evidence="1" id="KW-0472">Membrane</keyword>
<proteinExistence type="predicted"/>
<reference evidence="3" key="1">
    <citation type="submission" date="2025-08" db="UniProtKB">
        <authorList>
            <consortium name="RefSeq"/>
        </authorList>
    </citation>
    <scope>IDENTIFICATION</scope>
    <source>
        <tissue evidence="3">Blood</tissue>
    </source>
</reference>
<accession>A0ABM3YX95</accession>
<sequence length="147" mass="15991">MTSFWKHLACLLVGTAVYPAIFLVSVVIQYSQTVFPPGIDQALQLRMCQVWLLSGILFGIVAEALGLSSLPEIIRLWTNTISLFKDPSLTIRDQDFDGVPVRIYSPKTEPKAKGKAVLFCHGGAGIAGSIGIDLGRRTLIQLSTMTV</sequence>
<feature type="transmembrane region" description="Helical" evidence="1">
    <location>
        <begin position="7"/>
        <end position="30"/>
    </location>
</feature>
<evidence type="ECO:0000313" key="2">
    <source>
        <dbReference type="Proteomes" id="UP001652622"/>
    </source>
</evidence>
<dbReference type="Gene3D" id="3.40.50.1820">
    <property type="entry name" value="alpha/beta hydrolase"/>
    <property type="match status" value="1"/>
</dbReference>
<evidence type="ECO:0000313" key="3">
    <source>
        <dbReference type="RefSeq" id="XP_060540734.1"/>
    </source>
</evidence>
<evidence type="ECO:0000256" key="1">
    <source>
        <dbReference type="SAM" id="Phobius"/>
    </source>
</evidence>
<dbReference type="SUPFAM" id="SSF53474">
    <property type="entry name" value="alpha/beta-Hydrolases"/>
    <property type="match status" value="1"/>
</dbReference>
<gene>
    <name evidence="3" type="primary">LOC117656619</name>
</gene>
<keyword evidence="1" id="KW-1133">Transmembrane helix</keyword>
<protein>
    <submittedName>
        <fullName evidence="3">Arylacetamide deacetylase-like 4</fullName>
    </submittedName>
</protein>
<dbReference type="GeneID" id="117656619"/>
<organism evidence="2 3">
    <name type="scientific">Pantherophis guttatus</name>
    <name type="common">Corn snake</name>
    <name type="synonym">Elaphe guttata</name>
    <dbReference type="NCBI Taxonomy" id="94885"/>
    <lineage>
        <taxon>Eukaryota</taxon>
        <taxon>Metazoa</taxon>
        <taxon>Chordata</taxon>
        <taxon>Craniata</taxon>
        <taxon>Vertebrata</taxon>
        <taxon>Euteleostomi</taxon>
        <taxon>Lepidosauria</taxon>
        <taxon>Squamata</taxon>
        <taxon>Bifurcata</taxon>
        <taxon>Unidentata</taxon>
        <taxon>Episquamata</taxon>
        <taxon>Toxicofera</taxon>
        <taxon>Serpentes</taxon>
        <taxon>Colubroidea</taxon>
        <taxon>Colubridae</taxon>
        <taxon>Colubrinae</taxon>
        <taxon>Pantherophis</taxon>
    </lineage>
</organism>
<keyword evidence="2" id="KW-1185">Reference proteome</keyword>